<dbReference type="RefSeq" id="WP_229987369.1">
    <property type="nucleotide sequence ID" value="NZ_JAJJMO010000001.1"/>
</dbReference>
<dbReference type="PANTHER" id="PTHR12461">
    <property type="entry name" value="HYPOXIA-INDUCIBLE FACTOR 1 ALPHA INHIBITOR-RELATED"/>
    <property type="match status" value="1"/>
</dbReference>
<dbReference type="InterPro" id="IPR003347">
    <property type="entry name" value="JmjC_dom"/>
</dbReference>
<organism evidence="2 3">
    <name type="scientific">Flavobacterium pisciphilum</name>
    <dbReference type="NCBI Taxonomy" id="2893755"/>
    <lineage>
        <taxon>Bacteria</taxon>
        <taxon>Pseudomonadati</taxon>
        <taxon>Bacteroidota</taxon>
        <taxon>Flavobacteriia</taxon>
        <taxon>Flavobacteriales</taxon>
        <taxon>Flavobacteriaceae</taxon>
        <taxon>Flavobacterium</taxon>
    </lineage>
</organism>
<protein>
    <submittedName>
        <fullName evidence="2">Cupin-like domain-containing protein</fullName>
    </submittedName>
</protein>
<proteinExistence type="predicted"/>
<sequence>MAFEYIEIERVEKLTKKEFIENYYKPQKPVVITNQIEDWPAFTKWNFDFLREVAGDKTVPLYDNRKTDHTKKVNEPDFTMTMSEYVDILEKGPTHLRIFLYNLMKDVPSMKNDIRWPELGLRLIKSLPLVFFGGQNAKVFMHYDIDFPNIFHIHFEGKKQCVLVDPKETKYMYRLPYSWICNEDIDFDNPDYEKFPALKLVKPYIANLQHGEMLYMPEGWWHYMKYTTPGFSLSLRSLSGRPTNVIKAIINVAVIRHYDNWMRKRKGQAWLDYKDEESIRRTNALYMQTNDM</sequence>
<dbReference type="PROSITE" id="PS51184">
    <property type="entry name" value="JMJC"/>
    <property type="match status" value="1"/>
</dbReference>
<dbReference type="Proteomes" id="UP001430919">
    <property type="component" value="Unassembled WGS sequence"/>
</dbReference>
<dbReference type="SMART" id="SM00558">
    <property type="entry name" value="JmjC"/>
    <property type="match status" value="1"/>
</dbReference>
<gene>
    <name evidence="2" type="ORF">LNQ49_03670</name>
</gene>
<dbReference type="SUPFAM" id="SSF51197">
    <property type="entry name" value="Clavaminate synthase-like"/>
    <property type="match status" value="1"/>
</dbReference>
<reference evidence="2" key="1">
    <citation type="submission" date="2021-11" db="EMBL/GenBank/DDBJ databases">
        <title>Description of novel Flavobacterium species.</title>
        <authorList>
            <person name="Saticioglu I.B."/>
            <person name="Ay H."/>
            <person name="Altun S."/>
            <person name="Duman M."/>
        </authorList>
    </citation>
    <scope>NUCLEOTIDE SEQUENCE</scope>
    <source>
        <strain evidence="2">F-65</strain>
    </source>
</reference>
<dbReference type="PANTHER" id="PTHR12461:SF105">
    <property type="entry name" value="HYPOXIA-INDUCIBLE FACTOR 1-ALPHA INHIBITOR"/>
    <property type="match status" value="1"/>
</dbReference>
<keyword evidence="3" id="KW-1185">Reference proteome</keyword>
<name>A0ABS8MPK5_9FLAO</name>
<dbReference type="Pfam" id="PF13621">
    <property type="entry name" value="Cupin_8"/>
    <property type="match status" value="1"/>
</dbReference>
<feature type="domain" description="JmjC" evidence="1">
    <location>
        <begin position="105"/>
        <end position="254"/>
    </location>
</feature>
<evidence type="ECO:0000313" key="3">
    <source>
        <dbReference type="Proteomes" id="UP001430919"/>
    </source>
</evidence>
<dbReference type="Gene3D" id="2.60.120.650">
    <property type="entry name" value="Cupin"/>
    <property type="match status" value="1"/>
</dbReference>
<dbReference type="InterPro" id="IPR041667">
    <property type="entry name" value="Cupin_8"/>
</dbReference>
<accession>A0ABS8MPK5</accession>
<comment type="caution">
    <text evidence="2">The sequence shown here is derived from an EMBL/GenBank/DDBJ whole genome shotgun (WGS) entry which is preliminary data.</text>
</comment>
<dbReference type="EMBL" id="JAJJMO010000001">
    <property type="protein sequence ID" value="MCC9070699.1"/>
    <property type="molecule type" value="Genomic_DNA"/>
</dbReference>
<evidence type="ECO:0000259" key="1">
    <source>
        <dbReference type="PROSITE" id="PS51184"/>
    </source>
</evidence>
<evidence type="ECO:0000313" key="2">
    <source>
        <dbReference type="EMBL" id="MCC9070699.1"/>
    </source>
</evidence>